<dbReference type="PANTHER" id="PTHR33112:SF16">
    <property type="entry name" value="HETEROKARYON INCOMPATIBILITY DOMAIN-CONTAINING PROTEIN"/>
    <property type="match status" value="1"/>
</dbReference>
<feature type="domain" description="Heterokaryon incompatibility" evidence="1">
    <location>
        <begin position="185"/>
        <end position="335"/>
    </location>
</feature>
<proteinExistence type="predicted"/>
<name>A0ABR1YL90_9PEZI</name>
<dbReference type="Proteomes" id="UP001492380">
    <property type="component" value="Unassembled WGS sequence"/>
</dbReference>
<reference evidence="2 3" key="1">
    <citation type="submission" date="2024-04" db="EMBL/GenBank/DDBJ databases">
        <title>Phyllosticta paracitricarpa is synonymous to the EU quarantine fungus P. citricarpa based on phylogenomic analyses.</title>
        <authorList>
            <consortium name="Lawrence Berkeley National Laboratory"/>
            <person name="Van Ingen-Buijs V.A."/>
            <person name="Van Westerhoven A.C."/>
            <person name="Haridas S."/>
            <person name="Skiadas P."/>
            <person name="Martin F."/>
            <person name="Groenewald J.Z."/>
            <person name="Crous P.W."/>
            <person name="Seidl M.F."/>
        </authorList>
    </citation>
    <scope>NUCLEOTIDE SEQUENCE [LARGE SCALE GENOMIC DNA]</scope>
    <source>
        <strain evidence="2 3">CBS 123374</strain>
    </source>
</reference>
<sequence length="747" mass="84198">MPEAHESFQTLRAETRQRDTCQVCDTIWEGTTQHPDEVEGSAKVDFGSVQEALSNDCPGHKPLIKSFASFCNSIEKAHPCSDGSKTSDAKLFFDTKRGIISLGQVSWWLCVAKKDDIPRHPGQIQILDPNWVNVRIVKGWKRTCVSEHGKECQNPTKIWPVRPAWLIDVVDQRLVSRGVAGDAEFVALSYTYGNQAGLTIDADVLADLQRPGALATSRISSAVAPIIKRAMYLTAAIGERFLWADALCIPHVDPAETKQELELMGAIYANALVVIIAADGTARDGLKGLKGVSEPRHVQQTVIPFRDDEHLILPTMPEPSSNKTQYYSRGWTYQEELLAKRTIEFDHDTVFWHCQYGRTTEDRVFRGESGMTYMDQYLRPAMSGYPHLLAFAQLIIDFNMRSLRHDDDALPAISGLLAILSRCFDGGFLYGIPETCFERGLGWKPLAITKGLRRRKPSNRPEKHRLQPSGLPSWSWIGWSGLVDVGLTSIEAVRMSDVTEELSETIPITKWYTGGSPREPPSRRRRIKSTWFETRESRKDFSKPLPAGWTRFLAPSKSPFGHDYVYPDGCGEFIFKHVDLPSYGLGNAFYYPFPVASIDQSTPPIMPPQTEYLFCKTTRAHVRGRPKQDAYGKRCNMVGLFDGMSNKIGDLYLSNSEQLTMFEDSMDAEGEPQRPGTFVELVAIYRSRHYPKSLVGNSRNVAGEVCERYQVLWIKWEDEVAYRLATGHVDKEAWENLELEEISLVLG</sequence>
<evidence type="ECO:0000313" key="3">
    <source>
        <dbReference type="Proteomes" id="UP001492380"/>
    </source>
</evidence>
<keyword evidence="3" id="KW-1185">Reference proteome</keyword>
<dbReference type="EMBL" id="JBBWRZ010000007">
    <property type="protein sequence ID" value="KAK8232554.1"/>
    <property type="molecule type" value="Genomic_DNA"/>
</dbReference>
<gene>
    <name evidence="2" type="ORF">HDK90DRAFT_490474</name>
</gene>
<evidence type="ECO:0000259" key="1">
    <source>
        <dbReference type="Pfam" id="PF06985"/>
    </source>
</evidence>
<protein>
    <submittedName>
        <fullName evidence="2">Heterokaryon incompatibility protein-domain-containing protein</fullName>
    </submittedName>
</protein>
<accession>A0ABR1YL90</accession>
<comment type="caution">
    <text evidence="2">The sequence shown here is derived from an EMBL/GenBank/DDBJ whole genome shotgun (WGS) entry which is preliminary data.</text>
</comment>
<dbReference type="Pfam" id="PF06985">
    <property type="entry name" value="HET"/>
    <property type="match status" value="1"/>
</dbReference>
<dbReference type="PANTHER" id="PTHR33112">
    <property type="entry name" value="DOMAIN PROTEIN, PUTATIVE-RELATED"/>
    <property type="match status" value="1"/>
</dbReference>
<organism evidence="2 3">
    <name type="scientific">Phyllosticta capitalensis</name>
    <dbReference type="NCBI Taxonomy" id="121624"/>
    <lineage>
        <taxon>Eukaryota</taxon>
        <taxon>Fungi</taxon>
        <taxon>Dikarya</taxon>
        <taxon>Ascomycota</taxon>
        <taxon>Pezizomycotina</taxon>
        <taxon>Dothideomycetes</taxon>
        <taxon>Dothideomycetes incertae sedis</taxon>
        <taxon>Botryosphaeriales</taxon>
        <taxon>Phyllostictaceae</taxon>
        <taxon>Phyllosticta</taxon>
    </lineage>
</organism>
<evidence type="ECO:0000313" key="2">
    <source>
        <dbReference type="EMBL" id="KAK8232554.1"/>
    </source>
</evidence>
<dbReference type="InterPro" id="IPR010730">
    <property type="entry name" value="HET"/>
</dbReference>